<dbReference type="Pfam" id="PF03534">
    <property type="entry name" value="SpvB"/>
    <property type="match status" value="1"/>
</dbReference>
<comment type="subcellular location">
    <subcellularLocation>
        <location evidence="1">Secreted</location>
    </subcellularLocation>
</comment>
<dbReference type="Pfam" id="PF12255">
    <property type="entry name" value="TcdB_toxin_midC"/>
    <property type="match status" value="1"/>
</dbReference>
<name>A0A2U3IEB4_9BURK</name>
<dbReference type="InterPro" id="IPR003284">
    <property type="entry name" value="Sal_SpvB"/>
</dbReference>
<dbReference type="EMBL" id="OGTP01000033">
    <property type="protein sequence ID" value="SPB18557.1"/>
    <property type="molecule type" value="Genomic_DNA"/>
</dbReference>
<dbReference type="InterPro" id="IPR022045">
    <property type="entry name" value="TcdB_toxin_mid/N"/>
</dbReference>
<keyword evidence="4" id="KW-0843">Virulence</keyword>
<reference evidence="10" key="1">
    <citation type="submission" date="2018-01" db="EMBL/GenBank/DDBJ databases">
        <authorList>
            <person name="Peeters C."/>
        </authorList>
    </citation>
    <scope>NUCLEOTIDE SEQUENCE [LARGE SCALE GENOMIC DNA]</scope>
</reference>
<dbReference type="InterPro" id="IPR022385">
    <property type="entry name" value="Rhs_assc_core"/>
</dbReference>
<dbReference type="GO" id="GO:0005737">
    <property type="term" value="C:cytoplasm"/>
    <property type="evidence" value="ECO:0007669"/>
    <property type="project" value="InterPro"/>
</dbReference>
<evidence type="ECO:0000256" key="5">
    <source>
        <dbReference type="SAM" id="MobiDB-lite"/>
    </source>
</evidence>
<dbReference type="RefSeq" id="WP_181291185.1">
    <property type="nucleotide sequence ID" value="NZ_OGTP01000033.1"/>
</dbReference>
<protein>
    <submittedName>
        <fullName evidence="9">FG-GAP/YD repeat-containing protein</fullName>
    </submittedName>
</protein>
<dbReference type="InterPro" id="IPR056823">
    <property type="entry name" value="TEN-like_YD-shell"/>
</dbReference>
<keyword evidence="3" id="KW-0677">Repeat</keyword>
<dbReference type="GO" id="GO:0005576">
    <property type="term" value="C:extracellular region"/>
    <property type="evidence" value="ECO:0007669"/>
    <property type="project" value="UniProtKB-SubCell"/>
</dbReference>
<evidence type="ECO:0000313" key="10">
    <source>
        <dbReference type="Proteomes" id="UP000238169"/>
    </source>
</evidence>
<dbReference type="Proteomes" id="UP000238169">
    <property type="component" value="Unassembled WGS sequence"/>
</dbReference>
<feature type="compositionally biased region" description="Polar residues" evidence="5">
    <location>
        <begin position="2101"/>
        <end position="2125"/>
    </location>
</feature>
<organism evidence="9 10">
    <name type="scientific">Caballeronia novacaledonica</name>
    <dbReference type="NCBI Taxonomy" id="1544861"/>
    <lineage>
        <taxon>Bacteria</taxon>
        <taxon>Pseudomonadati</taxon>
        <taxon>Pseudomonadota</taxon>
        <taxon>Betaproteobacteria</taxon>
        <taxon>Burkholderiales</taxon>
        <taxon>Burkholderiaceae</taxon>
        <taxon>Caballeronia</taxon>
    </lineage>
</organism>
<evidence type="ECO:0000259" key="6">
    <source>
        <dbReference type="Pfam" id="PF12255"/>
    </source>
</evidence>
<dbReference type="InterPro" id="IPR050708">
    <property type="entry name" value="T6SS_VgrG/RHS"/>
</dbReference>
<evidence type="ECO:0000256" key="2">
    <source>
        <dbReference type="ARBA" id="ARBA00022525"/>
    </source>
</evidence>
<gene>
    <name evidence="9" type="ORF">NOV72_05757</name>
</gene>
<evidence type="ECO:0000256" key="4">
    <source>
        <dbReference type="ARBA" id="ARBA00023026"/>
    </source>
</evidence>
<feature type="domain" description="Teneurin-like YD-shell" evidence="8">
    <location>
        <begin position="1834"/>
        <end position="2078"/>
    </location>
</feature>
<keyword evidence="10" id="KW-1185">Reference proteome</keyword>
<dbReference type="InterPro" id="IPR028994">
    <property type="entry name" value="Integrin_alpha_N"/>
</dbReference>
<dbReference type="PRINTS" id="PR00394">
    <property type="entry name" value="RHSPROTEIN"/>
</dbReference>
<feature type="region of interest" description="Disordered" evidence="5">
    <location>
        <begin position="2100"/>
        <end position="2170"/>
    </location>
</feature>
<dbReference type="Pfam" id="PF12256">
    <property type="entry name" value="TcdB_toxin_midN"/>
    <property type="match status" value="1"/>
</dbReference>
<dbReference type="Pfam" id="PF25023">
    <property type="entry name" value="TEN_YD-shell"/>
    <property type="match status" value="1"/>
</dbReference>
<sequence>MGDAASSVIVLPKGGGALHDIGEKFSPDLHTGTGNFTVPIAVPPGRNGLQPQLNLVYSTGHGNGPYGLGWNLEIPGVVRKTSRRVPRYDDSKDVFILSGAEDLVQVSKDGATAFYRPRTEGLFAEIFYHHDVVNAYWKVRSRDGLVSFYGTEASLGHDPAVIAHPSVRKDVFAWKLTRTEDPFGNRIEYDYERDSGQEGPHQWDQNYLNQIRYADYLDGGVRKFLVSVTFEYEERVKLDPFSEYRSGFEIRTRKRCVRIVVRTHAGTDRDVRSYDFIYLDQRPELSAALPINGVSLLSLVKVTGHDDARTEMLPPLEFKYTRFEPEKRGFFPLQGLDLPAQSLANPDLELVDLFGNGLPDFVQMNGTMRYWRNLGNGRFDLPRFMHDAPAGVALADSGVQLIDANGDGRTDLLVTSPSQSGYFPLRFGGQWDRRSFQRFRQGPSFNLEDPEVKLVDLDGDGVTDAIRSGSRLECFFNDPIEGWKNTRWVERQSLEIFPDVNFSDPHVKWADMTGDALQDIVLVHDGSVDYWPNLGYGNWGKRLRMENSPRFPNGYDPKRVLIGDVDGDGLADMVYVGDTEIILWINQSGNRWSDAITISGTPRVSNLDAVRLVDILGTGISGVLWSRDASGSTRDHLFFHDFTHGLKPYLLGEMDNHIGAVTKVEYASSIRSYLDDQERPETRWKTSLPFPVYVVSRVEVIDYFSKGKLNTEYHYHNGHWDGAEYEFRGFGMVEQLDTESFQKYDSDGLHGAAALFAKVDRQYFSPPTCSKTWFHQGPVGDEFGDWQELDWSDQYWKADPQLLRHTETVNQFLKCWPLTPDGRRVKRDALRTLRGSVLRTELYALDGSDREDRPYTVSESSYGLIEIEPPAAFDTQRLHVFYPYQTGHRVTQWERGDDPMTQFSFTRYTDDAGAFDRFGRALAQTQIACPRGWRTMDDKSVDPYLATRTRTLYATPNDAKTYIHSRVAKATTYEIANTSGKAVTELPALKDSSGDLKLIGQTLNYYDGNAFDGLPSGQIGRFGAATRTEGLAFTDDILQQAYGTEIPPYLEPTGNPAWTSEYPAEFRTLLPQRAGYIFHTGSADPADLKGYFIISNRRRFDFQTDPSGVGRGLVLETLDPLHDETVDPTRHRTLIAYDEYELLPKQVTDAAGLTLQATYDYRVLQPSEVTDHNDNKSRFTFSPLGLLENTFVLGKTPTEGDQGRPSVRMEYGFLAYDTSPAANRQPVFVRCIRQIHHDTESDVPQPERDDTITTVKYSDGFGRLLQTRTQGEEVRFGDVHFGGGETVLPANQDDGAGGDVLGQRNVDTAKPNVVVSGWQIYDNKGQVVAKYEPFFSEGWKYGSPEDSRLGQKGMMFYDPRGHVTRTLNPDGSEHLAIYGVPGTIAVSDLNNPDRFEPTPWEAYTYDANDNAGRTHPVESAAYQHHWNTPSSIVVDALGRTVKAVERNRDAPAGGALPPIQESVTCRTYDIRGNVLTIFDALGRRAFHDHIYDYANRQLRIESIDAGMRQTLMDAAGGLVEQRDSKGALILSAYDNLNRPIRLWSRDGEGQKLGLRERLEYGDDGGPGQPAADRANNRATNRLGRLLHHYDEAGLLTCESYDFKGNLQEKTRRVVSDVAILGVFSGPPVGWEVEAFRVDWDIPGSVPLEDNAYASAVNYDALNRAKVLTYPEDVESKRRKLIPHYNRAGVLDSVALDGKAFVERIAYNAKRQRVQIAYGNGIMTRHAYDARTFRLLRLCSETFSKTADLTYRQTNLPLQEFAYQYDLVGNILSIRDRTPGCGINGSAAGLDVLDREFQYDAFYRLRSATGRECDRPPDFPWEGAPRCTDLTKTRSYTELYRYDAVGNIEQIKHLANGAGFTRDLVPVSGNNRLSKLNVGATTFDYRYDANGNTTAETASRHFEWDHADRIRIFCVQMAGSEPSVHAHYLYDAGGQRVKKLVRKQGGQVEVTVYIDGVFEHQRIVRGGNVEQNNTLHVMENQSRIALVRIGNPFAGDTTPAVKYQVSDHLGSSNLVIDDSGKLVNREEFTPYGETSFGNFVRKQYRFAGKERDEVSGLYYYGARYYMPWIGRWMSCDPAGTVDGLNLYNYVRCNPLRLVDRAGTQSSDQPKNSTQYQSQNIHATGNENWAKERKKHTGDANRAWSSAADAAASKRGEPAQGNTSVTGKGVEAHHHADVQASKEAGLHPAIAGEPERMTAAYSRKDPVIKGTIGDKPFEGDTFTPHNTFARMDKYEQDRTVEIAGLKSNTPATIVDASGTSKFRVPATSDYAARAMEKWEADASHQQSPTVLLPTASGRTITMAVSPKLYGTVVAMETLLKVAPKSVGVAFAREGIRNLVPGASELEDFLSHFGNPAEIATAQAALLYLRSVAMESLTAAGVKLATMKAAVTGALTSVAEALSSFGSRLTTPAPFIPTKILDSFRPQGS</sequence>
<proteinExistence type="predicted"/>
<feature type="compositionally biased region" description="Low complexity" evidence="5">
    <location>
        <begin position="2138"/>
        <end position="2149"/>
    </location>
</feature>
<dbReference type="SUPFAM" id="SSF69318">
    <property type="entry name" value="Integrin alpha N-terminal domain"/>
    <property type="match status" value="1"/>
</dbReference>
<dbReference type="PANTHER" id="PTHR32305:SF15">
    <property type="entry name" value="PROTEIN RHSA-RELATED"/>
    <property type="match status" value="1"/>
</dbReference>
<feature type="domain" description="Insecticide toxin TcdB middle/N-terminal" evidence="7">
    <location>
        <begin position="609"/>
        <end position="742"/>
    </location>
</feature>
<evidence type="ECO:0000256" key="1">
    <source>
        <dbReference type="ARBA" id="ARBA00004613"/>
    </source>
</evidence>
<evidence type="ECO:0000259" key="7">
    <source>
        <dbReference type="Pfam" id="PF12256"/>
    </source>
</evidence>
<dbReference type="NCBIfam" id="TIGR03696">
    <property type="entry name" value="Rhs_assc_core"/>
    <property type="match status" value="1"/>
</dbReference>
<evidence type="ECO:0000256" key="3">
    <source>
        <dbReference type="ARBA" id="ARBA00022737"/>
    </source>
</evidence>
<keyword evidence="2" id="KW-0964">Secreted</keyword>
<dbReference type="Gene3D" id="2.180.10.10">
    <property type="entry name" value="RHS repeat-associated core"/>
    <property type="match status" value="1"/>
</dbReference>
<dbReference type="PANTHER" id="PTHR32305">
    <property type="match status" value="1"/>
</dbReference>
<evidence type="ECO:0000259" key="8">
    <source>
        <dbReference type="Pfam" id="PF25023"/>
    </source>
</evidence>
<evidence type="ECO:0000313" key="9">
    <source>
        <dbReference type="EMBL" id="SPB18557.1"/>
    </source>
</evidence>
<feature type="domain" description="Insecticide toxin TcdB middle/C-terminal" evidence="6">
    <location>
        <begin position="830"/>
        <end position="957"/>
    </location>
</feature>
<dbReference type="InterPro" id="IPR022044">
    <property type="entry name" value="TcdB_toxin_mid/C"/>
</dbReference>
<accession>A0A2U3IEB4</accession>